<dbReference type="SUPFAM" id="SSF50370">
    <property type="entry name" value="Ricin B-like lectins"/>
    <property type="match status" value="1"/>
</dbReference>
<dbReference type="Gene3D" id="2.60.120.1200">
    <property type="match status" value="1"/>
</dbReference>
<sequence>MKFRLSLGSKLGAVVVASLGFMNASIAATTAAIDFKTKKYIGGISELDRSKYFNIHGISSTNNMTIAELDFIKNELHADYGRIFWSPFSAHKGGAPYPSQADIISSGKRNIANTKNSNKFPYFTNNYVVTDHPRNTMLGTQDPVLAATWAANYFKHNYDDITRPAFYEPMNEPFVHAGDFGNDQEAVRTQMTNIFKEIGKRFDQEGISTKVIGYSSAWPSMELWDFNHFNGRMKNFMDKAGPYIDGFSIHPYDGVNVTGASNERSGSNVESLLDLLETYSHFKWNTVKPIAITEYGGIEKGFGERYSDIRSAQSLLSQNKMIMQFFDRQDRLLTTIPFNTMKSSWHYNAGNNWNPYGADLLRPDINSIVNGKPTKFLWTKRADFYRLWSDVKGNRVKVTTTNPDIQVNAFVNGKKAYVALNTLSDSWESVDLDFVNSLGNITKVKQKHLVVRSNKNPTYSEGYVPSPINFAMEPGSTVVWEYTFDEPIYFEGEQQVNQYYAAEHLVPILADTSHTFSFNDVNVKAGESVIRMSLGRNHGASLQPIVKVNGVEVNVNQNWKGGEQSSRGSFFGVIEVPVENALLSENNTVSVTFSDKGGRIASMVLQVNNESSETVADETAKFAYAINSLPSARSYDIAVDYSVSKKRDLVLELWKNNVWVSQKKITVAAGSSQAVFTIDTVTPTVEGETGYAFKLSVRPEGGDWETALEYKVISNISIENNVIPSADNFIFSEVVTRLESKLAHIFTVDYAATEERDVVVEIWQKDQWLAQGRVRVGPKADKVDVKVVLSTPPVIGTEGYILKGSIRPVDGDWTTNLVATSQVGISVAGVVPPKVNVSLVSKSSNKCLDIEKAKQEDGVKLQQYTCSDNNTNQLFLFEKRLNGYWGIRNASTNKCIDKTSSIQSGALIHQWSCDKSNDNQAFKLLAEAGGYFQLQNKHSEKCIDILGGIDGINNAVKITQSICSQSNSQRFSF</sequence>
<protein>
    <recommendedName>
        <fullName evidence="2">Ricin B lectin domain-containing protein</fullName>
    </recommendedName>
</protein>
<comment type="caution">
    <text evidence="3">The sequence shown here is derived from an EMBL/GenBank/DDBJ whole genome shotgun (WGS) entry which is preliminary data.</text>
</comment>
<dbReference type="InterPro" id="IPR000772">
    <property type="entry name" value="Ricin_B_lectin"/>
</dbReference>
<dbReference type="SMART" id="SM00458">
    <property type="entry name" value="RICIN"/>
    <property type="match status" value="1"/>
</dbReference>
<proteinExistence type="predicted"/>
<keyword evidence="1" id="KW-0732">Signal</keyword>
<dbReference type="Proteomes" id="UP000322915">
    <property type="component" value="Unassembled WGS sequence"/>
</dbReference>
<reference evidence="3 4" key="1">
    <citation type="submission" date="2019-01" db="EMBL/GenBank/DDBJ databases">
        <title>Genome sequences of marine Pseudoalteromonas species.</title>
        <authorList>
            <person name="Boraston A.B."/>
            <person name="Hehemann J.-H."/>
            <person name="Vickers C.J."/>
            <person name="Salama-Alber O."/>
            <person name="Abe K."/>
            <person name="Hettle A.J."/>
        </authorList>
    </citation>
    <scope>NUCLEOTIDE SEQUENCE [LARGE SCALE GENOMIC DNA]</scope>
    <source>
        <strain evidence="3 4">PS47</strain>
    </source>
</reference>
<dbReference type="Gene3D" id="2.80.10.50">
    <property type="match status" value="1"/>
</dbReference>
<dbReference type="Pfam" id="PF00652">
    <property type="entry name" value="Ricin_B_lectin"/>
    <property type="match status" value="1"/>
</dbReference>
<dbReference type="EMBL" id="SEUJ01000078">
    <property type="protein sequence ID" value="KAA1150447.1"/>
    <property type="molecule type" value="Genomic_DNA"/>
</dbReference>
<feature type="signal peptide" evidence="1">
    <location>
        <begin position="1"/>
        <end position="27"/>
    </location>
</feature>
<dbReference type="CDD" id="cd21510">
    <property type="entry name" value="agarase_cat"/>
    <property type="match status" value="1"/>
</dbReference>
<evidence type="ECO:0000259" key="2">
    <source>
        <dbReference type="SMART" id="SM00458"/>
    </source>
</evidence>
<dbReference type="Pfam" id="PF18206">
    <property type="entry name" value="Porphyrn_cat_1"/>
    <property type="match status" value="1"/>
</dbReference>
<accession>A0ABQ6RD48</accession>
<dbReference type="Gene3D" id="2.60.40.1180">
    <property type="entry name" value="Golgi alpha-mannosidase II"/>
    <property type="match status" value="1"/>
</dbReference>
<dbReference type="InterPro" id="IPR013780">
    <property type="entry name" value="Glyco_hydro_b"/>
</dbReference>
<dbReference type="InterPro" id="IPR041224">
    <property type="entry name" value="BPA_C"/>
</dbReference>
<gene>
    <name evidence="3" type="ORF">EU509_20265</name>
</gene>
<feature type="chain" id="PRO_5045869089" description="Ricin B lectin domain-containing protein" evidence="1">
    <location>
        <begin position="28"/>
        <end position="973"/>
    </location>
</feature>
<dbReference type="SUPFAM" id="SSF51445">
    <property type="entry name" value="(Trans)glycosidases"/>
    <property type="match status" value="1"/>
</dbReference>
<dbReference type="Gene3D" id="3.20.20.80">
    <property type="entry name" value="Glycosidases"/>
    <property type="match status" value="1"/>
</dbReference>
<dbReference type="RefSeq" id="WP_149606938.1">
    <property type="nucleotide sequence ID" value="NZ_SEUJ01000078.1"/>
</dbReference>
<evidence type="ECO:0000313" key="4">
    <source>
        <dbReference type="Proteomes" id="UP000322915"/>
    </source>
</evidence>
<dbReference type="PROSITE" id="PS50231">
    <property type="entry name" value="RICIN_B_LECTIN"/>
    <property type="match status" value="1"/>
</dbReference>
<feature type="domain" description="Ricin B lectin" evidence="2">
    <location>
        <begin position="832"/>
        <end position="973"/>
    </location>
</feature>
<organism evidence="3 4">
    <name type="scientific">Pseudoalteromonas fuliginea</name>
    <dbReference type="NCBI Taxonomy" id="1872678"/>
    <lineage>
        <taxon>Bacteria</taxon>
        <taxon>Pseudomonadati</taxon>
        <taxon>Pseudomonadota</taxon>
        <taxon>Gammaproteobacteria</taxon>
        <taxon>Alteromonadales</taxon>
        <taxon>Pseudoalteromonadaceae</taxon>
        <taxon>Pseudoalteromonas</taxon>
    </lineage>
</organism>
<evidence type="ECO:0000256" key="1">
    <source>
        <dbReference type="SAM" id="SignalP"/>
    </source>
</evidence>
<name>A0ABQ6RD48_9GAMM</name>
<keyword evidence="4" id="KW-1185">Reference proteome</keyword>
<dbReference type="InterPro" id="IPR035992">
    <property type="entry name" value="Ricin_B-like_lectins"/>
</dbReference>
<dbReference type="Pfam" id="PF18040">
    <property type="entry name" value="BPA_C"/>
    <property type="match status" value="1"/>
</dbReference>
<evidence type="ECO:0000313" key="3">
    <source>
        <dbReference type="EMBL" id="KAA1150447.1"/>
    </source>
</evidence>
<dbReference type="InterPro" id="IPR017853">
    <property type="entry name" value="GH"/>
</dbReference>
<dbReference type="InterPro" id="IPR040527">
    <property type="entry name" value="Beta-sand_Porphyrn"/>
</dbReference>